<dbReference type="eggNOG" id="ENOG502Z7HQ">
    <property type="taxonomic scope" value="Bacteria"/>
</dbReference>
<evidence type="ECO:0000313" key="4">
    <source>
        <dbReference type="Proteomes" id="UP000006377"/>
    </source>
</evidence>
<dbReference type="RefSeq" id="WP_012110925.1">
    <property type="nucleotide sequence ID" value="NC_009719.1"/>
</dbReference>
<dbReference type="STRING" id="402881.Plav_2007"/>
<feature type="region of interest" description="Disordered" evidence="1">
    <location>
        <begin position="51"/>
        <end position="73"/>
    </location>
</feature>
<evidence type="ECO:0000256" key="2">
    <source>
        <dbReference type="SAM" id="SignalP"/>
    </source>
</evidence>
<evidence type="ECO:0008006" key="5">
    <source>
        <dbReference type="Google" id="ProtNLM"/>
    </source>
</evidence>
<name>A7HUN8_PARL1</name>
<proteinExistence type="predicted"/>
<evidence type="ECO:0000256" key="1">
    <source>
        <dbReference type="SAM" id="MobiDB-lite"/>
    </source>
</evidence>
<dbReference type="KEGG" id="pla:Plav_2007"/>
<dbReference type="HOGENOM" id="CLU_048734_0_0_5"/>
<keyword evidence="2" id="KW-0732">Signal</keyword>
<gene>
    <name evidence="3" type="ordered locus">Plav_2007</name>
</gene>
<feature type="chain" id="PRO_5002709676" description="Outer membrane lipoprotein-sorting protein" evidence="2">
    <location>
        <begin position="24"/>
        <end position="461"/>
    </location>
</feature>
<feature type="signal peptide" evidence="2">
    <location>
        <begin position="1"/>
        <end position="23"/>
    </location>
</feature>
<protein>
    <recommendedName>
        <fullName evidence="5">Outer membrane lipoprotein-sorting protein</fullName>
    </recommendedName>
</protein>
<dbReference type="Gene3D" id="2.50.20.10">
    <property type="entry name" value="Lipoprotein localisation LolA/LolB/LppX"/>
    <property type="match status" value="1"/>
</dbReference>
<dbReference type="InterPro" id="IPR010752">
    <property type="entry name" value="DUF1329"/>
</dbReference>
<keyword evidence="4" id="KW-1185">Reference proteome</keyword>
<sequence>MRLSKCIWASAAVSVSLLGSAVAGVPSQQAARLGNDLTPMGAEKAGNADGSIPAWSGGLSTSPANAPRSANGHYPDPFADDPILFTITKDNISEHAAMLTPGQAAMLAAYPDYKLNVYQSRRTCAFPDEVYSAIRKNAEEGSLGGDGDSLSNVLHGTPFPIPFNAYEIVWNHNLRYRGYKVSRAFVSAAPTRSGSYTSVKVQDDLIFDYSSPYISSFDQLKNTSFRYIQETLAPARRAGQLLLVHEVVDPARNERRSWQYTSSGGLASPRVQRTSAAAYDTPQIYSDALSTADSFDVFSGPLDRFNWMVTGVEERYVAYNSYKLSSPEYKYDDIVHSGHINQDLVRYEKHRVWAVEASLKPTQRHVYSRRTAYFDEDGYNMVAGELYDARGGLWRVQEAHIIQYHDVPTCFNSSDVVYDLTEGRYVIQNLKNEEAGINFDAAHLQDGNFVSDELRRRLNRR</sequence>
<dbReference type="AlphaFoldDB" id="A7HUN8"/>
<evidence type="ECO:0000313" key="3">
    <source>
        <dbReference type="EMBL" id="ABS63621.1"/>
    </source>
</evidence>
<dbReference type="OrthoDB" id="8431898at2"/>
<reference evidence="3 4" key="1">
    <citation type="journal article" date="2011" name="Stand. Genomic Sci.">
        <title>Complete genome sequence of Parvibaculum lavamentivorans type strain (DS-1(T)).</title>
        <authorList>
            <person name="Schleheck D."/>
            <person name="Weiss M."/>
            <person name="Pitluck S."/>
            <person name="Bruce D."/>
            <person name="Land M.L."/>
            <person name="Han S."/>
            <person name="Saunders E."/>
            <person name="Tapia R."/>
            <person name="Detter C."/>
            <person name="Brettin T."/>
            <person name="Han J."/>
            <person name="Woyke T."/>
            <person name="Goodwin L."/>
            <person name="Pennacchio L."/>
            <person name="Nolan M."/>
            <person name="Cook A.M."/>
            <person name="Kjelleberg S."/>
            <person name="Thomas T."/>
        </authorList>
    </citation>
    <scope>NUCLEOTIDE SEQUENCE [LARGE SCALE GENOMIC DNA]</scope>
    <source>
        <strain evidence="4">DS-1 / DSM 13023 / NCIMB 13966</strain>
    </source>
</reference>
<dbReference type="EMBL" id="CP000774">
    <property type="protein sequence ID" value="ABS63621.1"/>
    <property type="molecule type" value="Genomic_DNA"/>
</dbReference>
<dbReference type="CDD" id="cd16329">
    <property type="entry name" value="LolA_like"/>
    <property type="match status" value="1"/>
</dbReference>
<accession>A7HUN8</accession>
<organism evidence="3 4">
    <name type="scientific">Parvibaculum lavamentivorans (strain DS-1 / DSM 13023 / NCIMB 13966)</name>
    <dbReference type="NCBI Taxonomy" id="402881"/>
    <lineage>
        <taxon>Bacteria</taxon>
        <taxon>Pseudomonadati</taxon>
        <taxon>Pseudomonadota</taxon>
        <taxon>Alphaproteobacteria</taxon>
        <taxon>Hyphomicrobiales</taxon>
        <taxon>Parvibaculaceae</taxon>
        <taxon>Parvibaculum</taxon>
    </lineage>
</organism>
<dbReference type="Pfam" id="PF07044">
    <property type="entry name" value="DUF1329"/>
    <property type="match status" value="1"/>
</dbReference>
<dbReference type="Proteomes" id="UP000006377">
    <property type="component" value="Chromosome"/>
</dbReference>